<evidence type="ECO:0000256" key="2">
    <source>
        <dbReference type="ARBA" id="ARBA00009189"/>
    </source>
</evidence>
<dbReference type="PANTHER" id="PTHR36531:SF6">
    <property type="entry name" value="DNA REPLICATION ATP-DEPENDENT HELICASE_NUCLEASE DNA2"/>
    <property type="match status" value="1"/>
</dbReference>
<evidence type="ECO:0000256" key="7">
    <source>
        <dbReference type="ARBA" id="ARBA00022801"/>
    </source>
</evidence>
<evidence type="ECO:0000256" key="13">
    <source>
        <dbReference type="RuleBase" id="RU365022"/>
    </source>
</evidence>
<protein>
    <recommendedName>
        <fullName evidence="4 13">CRISPR-associated exonuclease Cas4</fullName>
        <ecNumber evidence="3 13">3.1.12.1</ecNumber>
    </recommendedName>
</protein>
<dbReference type="GO" id="GO:0004527">
    <property type="term" value="F:exonuclease activity"/>
    <property type="evidence" value="ECO:0007669"/>
    <property type="project" value="UniProtKB-KW"/>
</dbReference>
<name>A0A212IVX2_9BACT</name>
<keyword evidence="6 13" id="KW-0479">Metal-binding</keyword>
<dbReference type="GO" id="GO:0046872">
    <property type="term" value="F:metal ion binding"/>
    <property type="evidence" value="ECO:0007669"/>
    <property type="project" value="UniProtKB-KW"/>
</dbReference>
<comment type="cofactor">
    <cofactor evidence="13">
        <name>Mg(2+)</name>
        <dbReference type="ChEBI" id="CHEBI:18420"/>
    </cofactor>
    <cofactor evidence="13">
        <name>Mn(2+)</name>
        <dbReference type="ChEBI" id="CHEBI:29035"/>
    </cofactor>
    <text evidence="13">Mg(2+) or Mn(2+) required for ssDNA cleavage activity.</text>
</comment>
<evidence type="ECO:0000256" key="3">
    <source>
        <dbReference type="ARBA" id="ARBA00012768"/>
    </source>
</evidence>
<evidence type="ECO:0000313" key="15">
    <source>
        <dbReference type="EMBL" id="SBV91363.1"/>
    </source>
</evidence>
<keyword evidence="8 13" id="KW-0269">Exonuclease</keyword>
<dbReference type="InterPro" id="IPR011604">
    <property type="entry name" value="PDDEXK-like_dom_sf"/>
</dbReference>
<dbReference type="InterPro" id="IPR051827">
    <property type="entry name" value="Cas4_exonuclease"/>
</dbReference>
<keyword evidence="5 13" id="KW-0540">Nuclease</keyword>
<dbReference type="InterPro" id="IPR013343">
    <property type="entry name" value="CRISPR-assoc_prot_Cas4"/>
</dbReference>
<dbReference type="NCBIfam" id="TIGR00372">
    <property type="entry name" value="cas4"/>
    <property type="match status" value="1"/>
</dbReference>
<evidence type="ECO:0000256" key="8">
    <source>
        <dbReference type="ARBA" id="ARBA00022839"/>
    </source>
</evidence>
<organism evidence="15">
    <name type="scientific">uncultured Desulfovibrio sp</name>
    <dbReference type="NCBI Taxonomy" id="167968"/>
    <lineage>
        <taxon>Bacteria</taxon>
        <taxon>Pseudomonadati</taxon>
        <taxon>Thermodesulfobacteriota</taxon>
        <taxon>Desulfovibrionia</taxon>
        <taxon>Desulfovibrionales</taxon>
        <taxon>Desulfovibrionaceae</taxon>
        <taxon>Desulfovibrio</taxon>
        <taxon>environmental samples</taxon>
    </lineage>
</organism>
<comment type="function">
    <text evidence="13">CRISPR (clustered regularly interspaced short palindromic repeat) is an adaptive immune system that provides protection against mobile genetic elements (viruses, transposable elements and conjugative plasmids). CRISPR clusters contain sequences complementary to antecedent mobile elements and target invading nucleic acids. CRISPR clusters are transcribed and processed into CRISPR RNA (crRNA).</text>
</comment>
<comment type="similarity">
    <text evidence="2 13">Belongs to the CRISPR-associated exonuclease Cas4 family.</text>
</comment>
<keyword evidence="10 13" id="KW-0411">Iron-sulfur</keyword>
<dbReference type="AlphaFoldDB" id="A0A212IVX2"/>
<comment type="cofactor">
    <cofactor evidence="1">
        <name>[4Fe-4S] cluster</name>
        <dbReference type="ChEBI" id="CHEBI:49883"/>
    </cofactor>
</comment>
<comment type="cofactor">
    <cofactor evidence="13">
        <name>iron-sulfur cluster</name>
        <dbReference type="ChEBI" id="CHEBI:30408"/>
    </cofactor>
</comment>
<sequence>MHPPADSIPISALQHYLFCPRQCALIHLEQLWTENVYTAEGRQLHEKAHSNASESRGDCKTVSGLLLCSRALGLTGQADVVEFHRHGNVWQPYPVEYKRGRPKSMAADRIQLCAQALCLEEMLHVSISEGALFYGKTRRRQVVELTDALREETRTTIGAVQDLLNKGLTPPPPSLEIANTICPACSLCDVCLPLAPQTSAARYLQSVLESI</sequence>
<reference evidence="15" key="1">
    <citation type="submission" date="2016-04" db="EMBL/GenBank/DDBJ databases">
        <authorList>
            <person name="Evans L.H."/>
            <person name="Alamgir A."/>
            <person name="Owens N."/>
            <person name="Weber N.D."/>
            <person name="Virtaneva K."/>
            <person name="Barbian K."/>
            <person name="Babar A."/>
            <person name="Rosenke K."/>
        </authorList>
    </citation>
    <scope>NUCLEOTIDE SEQUENCE</scope>
    <source>
        <strain evidence="15">92-2</strain>
    </source>
</reference>
<dbReference type="EMBL" id="FLUP01000001">
    <property type="protein sequence ID" value="SBV91363.1"/>
    <property type="molecule type" value="Genomic_DNA"/>
</dbReference>
<keyword evidence="9 13" id="KW-0408">Iron</keyword>
<keyword evidence="12 13" id="KW-0464">Manganese</keyword>
<dbReference type="EC" id="3.1.12.1" evidence="3 13"/>
<proteinExistence type="inferred from homology"/>
<evidence type="ECO:0000256" key="12">
    <source>
        <dbReference type="ARBA" id="ARBA00023211"/>
    </source>
</evidence>
<dbReference type="GO" id="GO:0051536">
    <property type="term" value="F:iron-sulfur cluster binding"/>
    <property type="evidence" value="ECO:0007669"/>
    <property type="project" value="UniProtKB-KW"/>
</dbReference>
<evidence type="ECO:0000256" key="4">
    <source>
        <dbReference type="ARBA" id="ARBA00020049"/>
    </source>
</evidence>
<keyword evidence="11 13" id="KW-0051">Antiviral defense</keyword>
<accession>A0A212IVX2</accession>
<dbReference type="Gene3D" id="3.90.320.10">
    <property type="match status" value="1"/>
</dbReference>
<evidence type="ECO:0000256" key="11">
    <source>
        <dbReference type="ARBA" id="ARBA00023118"/>
    </source>
</evidence>
<evidence type="ECO:0000256" key="6">
    <source>
        <dbReference type="ARBA" id="ARBA00022723"/>
    </source>
</evidence>
<evidence type="ECO:0000256" key="1">
    <source>
        <dbReference type="ARBA" id="ARBA00001966"/>
    </source>
</evidence>
<evidence type="ECO:0000256" key="5">
    <source>
        <dbReference type="ARBA" id="ARBA00022722"/>
    </source>
</evidence>
<dbReference type="InterPro" id="IPR022765">
    <property type="entry name" value="Dna2/Cas4_DUF83"/>
</dbReference>
<evidence type="ECO:0000259" key="14">
    <source>
        <dbReference type="Pfam" id="PF01930"/>
    </source>
</evidence>
<gene>
    <name evidence="15" type="ORF">KM92DES2_10122</name>
</gene>
<evidence type="ECO:0000256" key="10">
    <source>
        <dbReference type="ARBA" id="ARBA00023014"/>
    </source>
</evidence>
<keyword evidence="7 13" id="KW-0378">Hydrolase</keyword>
<dbReference type="GO" id="GO:0051607">
    <property type="term" value="P:defense response to virus"/>
    <property type="evidence" value="ECO:0007669"/>
    <property type="project" value="UniProtKB-KW"/>
</dbReference>
<evidence type="ECO:0000256" key="9">
    <source>
        <dbReference type="ARBA" id="ARBA00023004"/>
    </source>
</evidence>
<dbReference type="CDD" id="cd09637">
    <property type="entry name" value="Cas4_I-A_I-B_I-C_I-D_II-B"/>
    <property type="match status" value="1"/>
</dbReference>
<dbReference type="PANTHER" id="PTHR36531">
    <property type="entry name" value="CRISPR-ASSOCIATED EXONUCLEASE CAS4"/>
    <property type="match status" value="1"/>
</dbReference>
<dbReference type="RefSeq" id="WP_227118502.1">
    <property type="nucleotide sequence ID" value="NZ_LT598928.1"/>
</dbReference>
<dbReference type="Pfam" id="PF01930">
    <property type="entry name" value="Cas_Cas4"/>
    <property type="match status" value="1"/>
</dbReference>
<feature type="domain" description="DUF83" evidence="14">
    <location>
        <begin position="11"/>
        <end position="192"/>
    </location>
</feature>